<accession>A0A4Z0RMN7</accession>
<dbReference type="InterPro" id="IPR003812">
    <property type="entry name" value="Fido"/>
</dbReference>
<proteinExistence type="predicted"/>
<dbReference type="InterPro" id="IPR040198">
    <property type="entry name" value="Fido_containing"/>
</dbReference>
<dbReference type="Proteomes" id="UP000808038">
    <property type="component" value="Unassembled WGS sequence"/>
</dbReference>
<dbReference type="GeneID" id="57978994"/>
<sequence>MSKYKLLKQFVYTVEDKSLPHKAIADREYKQRINGYSTIVTQLRPKLMDEDGASSNVDPIFFVETTKINELISKIYRNSKLIVNLGQILPGVAKDSFINTLLINEIHFTNEIEGVVTDREEIGTIVGNNKKISRSKRLSSTVNMYIDTISQKSKKILELKDFRDIYDELLEGEILDQYKPDGKYFRNGFVRIGSESETVHVPPTNEKDILVALTNLMDFMNSHDIDPVLKSLVTHFMFENTHPFYDGNGRTGRYLLSSYISSKVDKFSGLSIATAIRQHNSKYYRTFKQAGNMFNRADLTIFLEDMLDIIVSGQEDVIQDLIGKKEKLDIIDRNLNENSSFSSLGKTILYMIAQSQLFNIVDSTAIEDREIVHIINQDKISVANIQKEIKKLTNEDILIQTSKSPSRHIISKELWRELLN</sequence>
<dbReference type="InterPro" id="IPR036597">
    <property type="entry name" value="Fido-like_dom_sf"/>
</dbReference>
<name>A0A4Z0RMN7_WEICO</name>
<keyword evidence="2" id="KW-0547">Nucleotide-binding</keyword>
<evidence type="ECO:0000313" key="4">
    <source>
        <dbReference type="EMBL" id="MBJ7632037.1"/>
    </source>
</evidence>
<feature type="active site" evidence="1">
    <location>
        <position position="242"/>
    </location>
</feature>
<dbReference type="AlphaFoldDB" id="A0A4Z0RMN7"/>
<evidence type="ECO:0000313" key="5">
    <source>
        <dbReference type="EMBL" id="MBJ7639420.1"/>
    </source>
</evidence>
<comment type="caution">
    <text evidence="5">The sequence shown here is derived from an EMBL/GenBank/DDBJ whole genome shotgun (WGS) entry which is preliminary data.</text>
</comment>
<evidence type="ECO:0000313" key="6">
    <source>
        <dbReference type="Proteomes" id="UP000728106"/>
    </source>
</evidence>
<dbReference type="EMBL" id="JAAOCX010000002">
    <property type="protein sequence ID" value="MBJ7632037.1"/>
    <property type="molecule type" value="Genomic_DNA"/>
</dbReference>
<gene>
    <name evidence="5" type="ORF">HAU20_08500</name>
    <name evidence="4" type="ORF">HAU43_02815</name>
</gene>
<organism evidence="5 6">
    <name type="scientific">Weissella confusa</name>
    <name type="common">Lactobacillus confusus</name>
    <dbReference type="NCBI Taxonomy" id="1583"/>
    <lineage>
        <taxon>Bacteria</taxon>
        <taxon>Bacillati</taxon>
        <taxon>Bacillota</taxon>
        <taxon>Bacilli</taxon>
        <taxon>Lactobacillales</taxon>
        <taxon>Lactobacillaceae</taxon>
        <taxon>Weissella</taxon>
    </lineage>
</organism>
<feature type="domain" description="Fido" evidence="3">
    <location>
        <begin position="157"/>
        <end position="305"/>
    </location>
</feature>
<dbReference type="GO" id="GO:0005524">
    <property type="term" value="F:ATP binding"/>
    <property type="evidence" value="ECO:0007669"/>
    <property type="project" value="UniProtKB-KW"/>
</dbReference>
<dbReference type="EMBL" id="JAAOCP010000010">
    <property type="protein sequence ID" value="MBJ7639420.1"/>
    <property type="molecule type" value="Genomic_DNA"/>
</dbReference>
<evidence type="ECO:0000256" key="2">
    <source>
        <dbReference type="PIRSR" id="PIRSR640198-2"/>
    </source>
</evidence>
<dbReference type="PANTHER" id="PTHR13504">
    <property type="entry name" value="FIDO DOMAIN-CONTAINING PROTEIN DDB_G0283145"/>
    <property type="match status" value="1"/>
</dbReference>
<dbReference type="PANTHER" id="PTHR13504:SF40">
    <property type="entry name" value="FIDO DOMAIN-CONTAINING PROTEIN"/>
    <property type="match status" value="1"/>
</dbReference>
<dbReference type="Proteomes" id="UP000728106">
    <property type="component" value="Unassembled WGS sequence"/>
</dbReference>
<dbReference type="Pfam" id="PF02661">
    <property type="entry name" value="Fic"/>
    <property type="match status" value="1"/>
</dbReference>
<evidence type="ECO:0000256" key="1">
    <source>
        <dbReference type="PIRSR" id="PIRSR640198-1"/>
    </source>
</evidence>
<keyword evidence="2" id="KW-0067">ATP-binding</keyword>
<reference evidence="5" key="1">
    <citation type="submission" date="2020-02" db="EMBL/GenBank/DDBJ databases">
        <authorList>
            <person name="Fontana A."/>
            <person name="Patrone V."/>
            <person name="Morelli L."/>
        </authorList>
    </citation>
    <scope>NUCLEOTIDE SEQUENCE</scope>
    <source>
        <strain evidence="4">CCUG 30943</strain>
        <strain evidence="5">CCUG 43002</strain>
    </source>
</reference>
<dbReference type="OrthoDB" id="9813719at2"/>
<dbReference type="Gene3D" id="1.10.3290.10">
    <property type="entry name" value="Fido-like domain"/>
    <property type="match status" value="1"/>
</dbReference>
<reference evidence="5 6" key="2">
    <citation type="journal article" date="2021" name="Int. J. Food Microbiol.">
        <title>Safety demonstration of a microbial species for use in the food chain: Weissella confusa.</title>
        <authorList>
            <person name="Bourdichon F."/>
            <person name="Patrone V."/>
            <person name="Fontana A."/>
            <person name="Milani G."/>
            <person name="Morelli L."/>
        </authorList>
    </citation>
    <scope>NUCLEOTIDE SEQUENCE [LARGE SCALE GENOMIC DNA]</scope>
    <source>
        <strain evidence="4">CCUG 30943</strain>
        <strain evidence="5 6">CCUG 43002</strain>
    </source>
</reference>
<dbReference type="RefSeq" id="WP_056973068.1">
    <property type="nucleotide sequence ID" value="NZ_ALXJ01000076.1"/>
</dbReference>
<protein>
    <submittedName>
        <fullName evidence="5">Fic family protein</fullName>
    </submittedName>
</protein>
<evidence type="ECO:0000259" key="3">
    <source>
        <dbReference type="PROSITE" id="PS51459"/>
    </source>
</evidence>
<feature type="binding site" evidence="2">
    <location>
        <begin position="283"/>
        <end position="284"/>
    </location>
    <ligand>
        <name>ATP</name>
        <dbReference type="ChEBI" id="CHEBI:30616"/>
    </ligand>
</feature>
<dbReference type="SUPFAM" id="SSF140931">
    <property type="entry name" value="Fic-like"/>
    <property type="match status" value="1"/>
</dbReference>
<keyword evidence="6" id="KW-1185">Reference proteome</keyword>
<feature type="binding site" evidence="2">
    <location>
        <begin position="246"/>
        <end position="253"/>
    </location>
    <ligand>
        <name>ATP</name>
        <dbReference type="ChEBI" id="CHEBI:30616"/>
    </ligand>
</feature>
<dbReference type="PROSITE" id="PS51459">
    <property type="entry name" value="FIDO"/>
    <property type="match status" value="1"/>
</dbReference>